<dbReference type="AlphaFoldDB" id="A0A1H8JAB3"/>
<reference evidence="7" key="1">
    <citation type="submission" date="2016-10" db="EMBL/GenBank/DDBJ databases">
        <authorList>
            <person name="Varghese N."/>
            <person name="Submissions S."/>
        </authorList>
    </citation>
    <scope>NUCLEOTIDE SEQUENCE [LARGE SCALE GENOMIC DNA]</scope>
    <source>
        <strain evidence="7">CGMCC 1.8704</strain>
    </source>
</reference>
<comment type="subcellular location">
    <subcellularLocation>
        <location evidence="1">Membrane</location>
        <topology evidence="1">Multi-pass membrane protein</topology>
    </subcellularLocation>
</comment>
<protein>
    <submittedName>
        <fullName evidence="6">Uncharacterized protein</fullName>
    </submittedName>
</protein>
<evidence type="ECO:0000313" key="7">
    <source>
        <dbReference type="Proteomes" id="UP000198657"/>
    </source>
</evidence>
<evidence type="ECO:0000256" key="4">
    <source>
        <dbReference type="ARBA" id="ARBA00023136"/>
    </source>
</evidence>
<accession>A0A1H8JAB3</accession>
<feature type="transmembrane region" description="Helical" evidence="5">
    <location>
        <begin position="26"/>
        <end position="45"/>
    </location>
</feature>
<evidence type="ECO:0000256" key="2">
    <source>
        <dbReference type="ARBA" id="ARBA00022692"/>
    </source>
</evidence>
<proteinExistence type="predicted"/>
<dbReference type="STRING" id="604089.SAMN04487942_0929"/>
<keyword evidence="7" id="KW-1185">Reference proteome</keyword>
<keyword evidence="2 5" id="KW-0812">Transmembrane</keyword>
<keyword evidence="4 5" id="KW-0472">Membrane</keyword>
<gene>
    <name evidence="6" type="ORF">SAMN04487942_0929</name>
</gene>
<evidence type="ECO:0000256" key="3">
    <source>
        <dbReference type="ARBA" id="ARBA00022989"/>
    </source>
</evidence>
<keyword evidence="3 5" id="KW-1133">Transmembrane helix</keyword>
<organism evidence="6 7">
    <name type="scientific">Flavobacterium sinopsychrotolerans</name>
    <dbReference type="NCBI Taxonomy" id="604089"/>
    <lineage>
        <taxon>Bacteria</taxon>
        <taxon>Pseudomonadati</taxon>
        <taxon>Bacteroidota</taxon>
        <taxon>Flavobacteriia</taxon>
        <taxon>Flavobacteriales</taxon>
        <taxon>Flavobacteriaceae</taxon>
        <taxon>Flavobacterium</taxon>
    </lineage>
</organism>
<dbReference type="RefSeq" id="WP_091166343.1">
    <property type="nucleotide sequence ID" value="NZ_CBCSFM010000001.1"/>
</dbReference>
<evidence type="ECO:0000256" key="5">
    <source>
        <dbReference type="SAM" id="Phobius"/>
    </source>
</evidence>
<name>A0A1H8JAB3_9FLAO</name>
<dbReference type="EMBL" id="FODN01000001">
    <property type="protein sequence ID" value="SEN77710.1"/>
    <property type="molecule type" value="Genomic_DNA"/>
</dbReference>
<dbReference type="SUPFAM" id="SSF161098">
    <property type="entry name" value="MetI-like"/>
    <property type="match status" value="1"/>
</dbReference>
<evidence type="ECO:0000313" key="6">
    <source>
        <dbReference type="EMBL" id="SEN77710.1"/>
    </source>
</evidence>
<dbReference type="GO" id="GO:0016020">
    <property type="term" value="C:membrane"/>
    <property type="evidence" value="ECO:0007669"/>
    <property type="project" value="UniProtKB-SubCell"/>
</dbReference>
<feature type="transmembrane region" description="Helical" evidence="5">
    <location>
        <begin position="57"/>
        <end position="75"/>
    </location>
</feature>
<dbReference type="InterPro" id="IPR035906">
    <property type="entry name" value="MetI-like_sf"/>
</dbReference>
<evidence type="ECO:0000256" key="1">
    <source>
        <dbReference type="ARBA" id="ARBA00004141"/>
    </source>
</evidence>
<feature type="transmembrane region" description="Helical" evidence="5">
    <location>
        <begin position="95"/>
        <end position="118"/>
    </location>
</feature>
<dbReference type="OrthoDB" id="1445931at2"/>
<dbReference type="Proteomes" id="UP000198657">
    <property type="component" value="Unassembled WGS sequence"/>
</dbReference>
<sequence length="154" mass="17551">MEPKAKQEGDIEKIDKFTGYQLPNKFKIVGLVVFIASILSIITSLKLYMLDIKYHELFERIALSVSVIGLLIISISREKIEDELIGKIRMQSYNYAVIVTVLIYLILPFIHFSIVSIFSSMPKIEGSKGVSVLGVLLMSQIFTFRKLKKAYNEE</sequence>